<dbReference type="EMBL" id="FOHW01000060">
    <property type="protein sequence ID" value="SEU10236.1"/>
    <property type="molecule type" value="Genomic_DNA"/>
</dbReference>
<organism evidence="2 3">
    <name type="scientific">Pseudomonas graminis</name>
    <dbReference type="NCBI Taxonomy" id="158627"/>
    <lineage>
        <taxon>Bacteria</taxon>
        <taxon>Pseudomonadati</taxon>
        <taxon>Pseudomonadota</taxon>
        <taxon>Gammaproteobacteria</taxon>
        <taxon>Pseudomonadales</taxon>
        <taxon>Pseudomonadaceae</taxon>
        <taxon>Pseudomonas</taxon>
    </lineage>
</organism>
<evidence type="ECO:0000313" key="2">
    <source>
        <dbReference type="EMBL" id="SEU10236.1"/>
    </source>
</evidence>
<feature type="transmembrane region" description="Helical" evidence="1">
    <location>
        <begin position="170"/>
        <end position="189"/>
    </location>
</feature>
<evidence type="ECO:0008006" key="4">
    <source>
        <dbReference type="Google" id="ProtNLM"/>
    </source>
</evidence>
<name>A0A1I0JJG9_9PSED</name>
<evidence type="ECO:0000256" key="1">
    <source>
        <dbReference type="SAM" id="Phobius"/>
    </source>
</evidence>
<reference evidence="2 3" key="1">
    <citation type="submission" date="2016-10" db="EMBL/GenBank/DDBJ databases">
        <authorList>
            <person name="de Groot N.N."/>
        </authorList>
    </citation>
    <scope>NUCLEOTIDE SEQUENCE [LARGE SCALE GENOMIC DNA]</scope>
    <source>
        <strain evidence="2 3">DSM 11363</strain>
    </source>
</reference>
<keyword evidence="1" id="KW-0472">Membrane</keyword>
<dbReference type="RefSeq" id="WP_139214577.1">
    <property type="nucleotide sequence ID" value="NZ_FOHW01000060.1"/>
</dbReference>
<proteinExistence type="predicted"/>
<accession>A0A1I0JJG9</accession>
<dbReference type="AlphaFoldDB" id="A0A1I0JJG9"/>
<gene>
    <name evidence="2" type="ORF">SAMN05216197_16016</name>
</gene>
<dbReference type="OrthoDB" id="6422829at2"/>
<keyword evidence="1" id="KW-0812">Transmembrane</keyword>
<dbReference type="Proteomes" id="UP000182332">
    <property type="component" value="Unassembled WGS sequence"/>
</dbReference>
<keyword evidence="1" id="KW-1133">Transmembrane helix</keyword>
<evidence type="ECO:0000313" key="3">
    <source>
        <dbReference type="Proteomes" id="UP000182332"/>
    </source>
</evidence>
<protein>
    <recommendedName>
        <fullName evidence="4">Phage abortive infection protein</fullName>
    </recommendedName>
</protein>
<feature type="transmembrane region" description="Helical" evidence="1">
    <location>
        <begin position="50"/>
        <end position="75"/>
    </location>
</feature>
<sequence length="285" mass="32393">MGKDPRVKIWLICAALIAVLAIVGVAGKYISVFSFQVLNDQEKWGQFGDYFGGVLNPILSFFAFVALLVTFRFQLIANEDSERRHDEQVREQRLFQLVGLMNENALGIRLSNERSQTDEYFQGHQALHHAAMALRSTLGRRLMISSQNTNISMDLFESGKEAFTKWRRSNWAAVGAYIDTVFLILKFVLANQSSTSFRAFSLSLLSAQLSESERLMIWYSALFTAEYSRYLIALQMGGFINDEEQSLDDQLKSWRADLIACSVIWSNMERPNQSTLTAPQEGIRS</sequence>
<feature type="transmembrane region" description="Helical" evidence="1">
    <location>
        <begin position="9"/>
        <end position="30"/>
    </location>
</feature>